<proteinExistence type="predicted"/>
<accession>A0ABW2L9V0</accession>
<dbReference type="Gene3D" id="2.60.120.260">
    <property type="entry name" value="Galactose-binding domain-like"/>
    <property type="match status" value="1"/>
</dbReference>
<feature type="chain" id="PRO_5046675360" evidence="1">
    <location>
        <begin position="20"/>
        <end position="237"/>
    </location>
</feature>
<name>A0ABW2L9V0_9BACT</name>
<comment type="caution">
    <text evidence="3">The sequence shown here is derived from an EMBL/GenBank/DDBJ whole genome shotgun (WGS) entry which is preliminary data.</text>
</comment>
<dbReference type="RefSeq" id="WP_379712677.1">
    <property type="nucleotide sequence ID" value="NZ_JBHTBS010000005.1"/>
</dbReference>
<evidence type="ECO:0000256" key="1">
    <source>
        <dbReference type="SAM" id="SignalP"/>
    </source>
</evidence>
<dbReference type="InterPro" id="IPR013424">
    <property type="entry name" value="Ice-binding_C"/>
</dbReference>
<sequence length="237" mass="25824">MKKFYPFGVLLACVSHASAATLINGSFEFPGIADDSFDRVHEEDVVGWETSDSSGNIEVWRELYRNVPAYRGNQFVEINATENAALFQDVNITEFGAVNYGFAHRGREGTDVMRVDIIYAGPNGVIDTPDSNMVNLMTNTIVLGGDDLIIVDGSLSANQYSATENAWEQHSISALFNADSNSVGIYRFSYAAVSSSNNNPGEGNFIDDVYFGVNAVPEPSSVMISALGGLILLRRRR</sequence>
<evidence type="ECO:0000313" key="3">
    <source>
        <dbReference type="EMBL" id="MFC7337920.1"/>
    </source>
</evidence>
<protein>
    <submittedName>
        <fullName evidence="3">PEP-CTERM sorting domain-containing protein</fullName>
    </submittedName>
</protein>
<dbReference type="Proteomes" id="UP001596472">
    <property type="component" value="Unassembled WGS sequence"/>
</dbReference>
<dbReference type="NCBIfam" id="TIGR02595">
    <property type="entry name" value="PEP_CTERM"/>
    <property type="match status" value="1"/>
</dbReference>
<dbReference type="Pfam" id="PF07589">
    <property type="entry name" value="PEP-CTERM"/>
    <property type="match status" value="1"/>
</dbReference>
<feature type="signal peptide" evidence="1">
    <location>
        <begin position="1"/>
        <end position="19"/>
    </location>
</feature>
<gene>
    <name evidence="3" type="ORF">ACFQY0_12080</name>
</gene>
<dbReference type="EMBL" id="JBHTBS010000005">
    <property type="protein sequence ID" value="MFC7337920.1"/>
    <property type="molecule type" value="Genomic_DNA"/>
</dbReference>
<reference evidence="4" key="1">
    <citation type="journal article" date="2019" name="Int. J. Syst. Evol. Microbiol.">
        <title>The Global Catalogue of Microorganisms (GCM) 10K type strain sequencing project: providing services to taxonomists for standard genome sequencing and annotation.</title>
        <authorList>
            <consortium name="The Broad Institute Genomics Platform"/>
            <consortium name="The Broad Institute Genome Sequencing Center for Infectious Disease"/>
            <person name="Wu L."/>
            <person name="Ma J."/>
        </authorList>
    </citation>
    <scope>NUCLEOTIDE SEQUENCE [LARGE SCALE GENOMIC DNA]</scope>
    <source>
        <strain evidence="4">CGMCC 4.1467</strain>
    </source>
</reference>
<evidence type="ECO:0000313" key="4">
    <source>
        <dbReference type="Proteomes" id="UP001596472"/>
    </source>
</evidence>
<keyword evidence="4" id="KW-1185">Reference proteome</keyword>
<keyword evidence="1" id="KW-0732">Signal</keyword>
<evidence type="ECO:0000259" key="2">
    <source>
        <dbReference type="Pfam" id="PF07589"/>
    </source>
</evidence>
<organism evidence="3 4">
    <name type="scientific">Haloferula chungangensis</name>
    <dbReference type="NCBI Taxonomy" id="1048331"/>
    <lineage>
        <taxon>Bacteria</taxon>
        <taxon>Pseudomonadati</taxon>
        <taxon>Verrucomicrobiota</taxon>
        <taxon>Verrucomicrobiia</taxon>
        <taxon>Verrucomicrobiales</taxon>
        <taxon>Verrucomicrobiaceae</taxon>
        <taxon>Haloferula</taxon>
    </lineage>
</organism>
<feature type="domain" description="Ice-binding protein C-terminal" evidence="2">
    <location>
        <begin position="215"/>
        <end position="237"/>
    </location>
</feature>